<dbReference type="Proteomes" id="UP001184230">
    <property type="component" value="Unassembled WGS sequence"/>
</dbReference>
<reference evidence="1 2" key="1">
    <citation type="submission" date="2023-07" db="EMBL/GenBank/DDBJ databases">
        <title>Sorghum-associated microbial communities from plants grown in Nebraska, USA.</title>
        <authorList>
            <person name="Schachtman D."/>
        </authorList>
    </citation>
    <scope>NUCLEOTIDE SEQUENCE [LARGE SCALE GENOMIC DNA]</scope>
    <source>
        <strain evidence="1 2">DS1781</strain>
    </source>
</reference>
<organism evidence="1 2">
    <name type="scientific">Variovorax soli</name>
    <dbReference type="NCBI Taxonomy" id="376815"/>
    <lineage>
        <taxon>Bacteria</taxon>
        <taxon>Pseudomonadati</taxon>
        <taxon>Pseudomonadota</taxon>
        <taxon>Betaproteobacteria</taxon>
        <taxon>Burkholderiales</taxon>
        <taxon>Comamonadaceae</taxon>
        <taxon>Variovorax</taxon>
    </lineage>
</organism>
<evidence type="ECO:0000313" key="2">
    <source>
        <dbReference type="Proteomes" id="UP001184230"/>
    </source>
</evidence>
<dbReference type="Pfam" id="PF07793">
    <property type="entry name" value="DUF1631"/>
    <property type="match status" value="1"/>
</dbReference>
<keyword evidence="2" id="KW-1185">Reference proteome</keyword>
<dbReference type="RefSeq" id="WP_309898299.1">
    <property type="nucleotide sequence ID" value="NZ_JAVDRF010000001.1"/>
</dbReference>
<protein>
    <recommendedName>
        <fullName evidence="3">DUF1631 domain-containing protein</fullName>
    </recommendedName>
</protein>
<evidence type="ECO:0008006" key="3">
    <source>
        <dbReference type="Google" id="ProtNLM"/>
    </source>
</evidence>
<comment type="caution">
    <text evidence="1">The sequence shown here is derived from an EMBL/GenBank/DDBJ whole genome shotgun (WGS) entry which is preliminary data.</text>
</comment>
<sequence>MISRSPASSQQLARETRERFVAATEGAIVPVANAVRERLAALAGMTTSVREMQQHRDDYLAFQAQGSNWVPMSQTAWRKALGGSTQGGSTGGLRLELIGDEVVETSILSSRLAQSIQDKAQFELNDLRLRIQHLEGTSELDAKDVLKPEALARTLVDQWLAAGLSRETWTRVQDIVQQRLVDVVVAAYKDANAFLIERGVMPEIDLKSFVRRTGSVNSSPGALGGSFARASQTGTTLPGAGAHAMQGGFGAPPGSFAPAAIGVGRAPGRAGGDTPVATGGSPLVMARQRAQGVLLNLKRFVTARIGGDLSQMRAPGAQGPGGSALAGSGVAGGGGGGIGLAAPAFAAAIADAEAAYQAMASQYVVGDEATAIHQTAAELRRRTSELKKKAPTTADKATVEIVALMFQAILAEERIPFSARVWFARLQMPVLRVAIAEPEFFGTLQHPARMLIDRMGSCVMGFDAAAISGSALEGEIRRVVQVIEQYPETGQRVFKLVFDEFVAFLNKYLTQSDATQRLMSVAQQVEQKETMAIQYTIELRKMLNDMPVREEIREFLFKIWAEVLAIAALRYGAQDEQTVTLKRAASDLVWAASAKPNRNDRARVIQDLPQLLQRLRQGMSLLGIEGEPQEVQIKTIGSTLSDAFLSKTEAIPPAKIEAMAKRLANLEDFVTDEGDATDLPLDAASIELLLGVDAASLEIVPDTGTKVGEDMLQWAHELQVGTWFMLDHNDRVSQVQFVWRSDRKQLHLFASSDGRSFLIQVGRLASYLQAGLLVPAEEETLTVRATREALAKLDANPERLLN</sequence>
<proteinExistence type="predicted"/>
<dbReference type="InterPro" id="IPR012434">
    <property type="entry name" value="DUF1631"/>
</dbReference>
<accession>A0ABU1N8X5</accession>
<dbReference type="EMBL" id="JAVDRF010000001">
    <property type="protein sequence ID" value="MDR6534808.1"/>
    <property type="molecule type" value="Genomic_DNA"/>
</dbReference>
<name>A0ABU1N8X5_9BURK</name>
<evidence type="ECO:0000313" key="1">
    <source>
        <dbReference type="EMBL" id="MDR6534808.1"/>
    </source>
</evidence>
<gene>
    <name evidence="1" type="ORF">J2739_000568</name>
</gene>